<feature type="transmembrane region" description="Helical" evidence="2">
    <location>
        <begin position="351"/>
        <end position="373"/>
    </location>
</feature>
<feature type="transmembrane region" description="Helical" evidence="2">
    <location>
        <begin position="873"/>
        <end position="895"/>
    </location>
</feature>
<dbReference type="GO" id="GO:0098855">
    <property type="term" value="C:HCN channel complex"/>
    <property type="evidence" value="ECO:0007669"/>
    <property type="project" value="TreeGrafter"/>
</dbReference>
<keyword evidence="5" id="KW-1185">Reference proteome</keyword>
<reference evidence="4" key="1">
    <citation type="submission" date="2020-05" db="EMBL/GenBank/DDBJ databases">
        <title>Phylogenomic resolution of chytrid fungi.</title>
        <authorList>
            <person name="Stajich J.E."/>
            <person name="Amses K."/>
            <person name="Simmons R."/>
            <person name="Seto K."/>
            <person name="Myers J."/>
            <person name="Bonds A."/>
            <person name="Quandt C.A."/>
            <person name="Barry K."/>
            <person name="Liu P."/>
            <person name="Grigoriev I."/>
            <person name="Longcore J.E."/>
            <person name="James T.Y."/>
        </authorList>
    </citation>
    <scope>NUCLEOTIDE SEQUENCE</scope>
    <source>
        <strain evidence="4">PLAUS21</strain>
    </source>
</reference>
<dbReference type="PROSITE" id="PS50042">
    <property type="entry name" value="CNMP_BINDING_3"/>
    <property type="match status" value="2"/>
</dbReference>
<keyword evidence="2" id="KW-1133">Transmembrane helix</keyword>
<protein>
    <recommendedName>
        <fullName evidence="3">Cyclic nucleotide-binding domain-containing protein</fullName>
    </recommendedName>
</protein>
<dbReference type="Gene3D" id="2.60.120.10">
    <property type="entry name" value="Jelly Rolls"/>
    <property type="match status" value="2"/>
</dbReference>
<dbReference type="GO" id="GO:0003254">
    <property type="term" value="P:regulation of membrane depolarization"/>
    <property type="evidence" value="ECO:0007669"/>
    <property type="project" value="TreeGrafter"/>
</dbReference>
<dbReference type="CDD" id="cd00038">
    <property type="entry name" value="CAP_ED"/>
    <property type="match status" value="2"/>
</dbReference>
<feature type="transmembrane region" description="Helical" evidence="2">
    <location>
        <begin position="276"/>
        <end position="297"/>
    </location>
</feature>
<dbReference type="Gene3D" id="1.10.287.70">
    <property type="match status" value="1"/>
</dbReference>
<keyword evidence="2" id="KW-0472">Membrane</keyword>
<dbReference type="InterPro" id="IPR014710">
    <property type="entry name" value="RmlC-like_jellyroll"/>
</dbReference>
<evidence type="ECO:0000256" key="1">
    <source>
        <dbReference type="SAM" id="MobiDB-lite"/>
    </source>
</evidence>
<dbReference type="PROSITE" id="PS00889">
    <property type="entry name" value="CNMP_BINDING_2"/>
    <property type="match status" value="1"/>
</dbReference>
<name>A0AAD5Y5Z4_9FUNG</name>
<dbReference type="AlphaFoldDB" id="A0AAD5Y5Z4"/>
<dbReference type="PANTHER" id="PTHR45689">
    <property type="entry name" value="I[[H]] CHANNEL, ISOFORM E"/>
    <property type="match status" value="1"/>
</dbReference>
<dbReference type="GO" id="GO:0005249">
    <property type="term" value="F:voltage-gated potassium channel activity"/>
    <property type="evidence" value="ECO:0007669"/>
    <property type="project" value="TreeGrafter"/>
</dbReference>
<feature type="transmembrane region" description="Helical" evidence="2">
    <location>
        <begin position="129"/>
        <end position="151"/>
    </location>
</feature>
<dbReference type="InterPro" id="IPR000595">
    <property type="entry name" value="cNMP-bd_dom"/>
</dbReference>
<dbReference type="EMBL" id="JADGKB010000006">
    <property type="protein sequence ID" value="KAJ3261370.1"/>
    <property type="molecule type" value="Genomic_DNA"/>
</dbReference>
<feature type="region of interest" description="Disordered" evidence="1">
    <location>
        <begin position="754"/>
        <end position="787"/>
    </location>
</feature>
<evidence type="ECO:0000313" key="5">
    <source>
        <dbReference type="Proteomes" id="UP001210925"/>
    </source>
</evidence>
<dbReference type="PANTHER" id="PTHR45689:SF15">
    <property type="entry name" value="TETRAMERIC POTASSIUM-SELECTIVE CYCLIC NUCLEOTIDE GATED CHANNEL"/>
    <property type="match status" value="1"/>
</dbReference>
<evidence type="ECO:0000256" key="2">
    <source>
        <dbReference type="SAM" id="Phobius"/>
    </source>
</evidence>
<feature type="transmembrane region" description="Helical" evidence="2">
    <location>
        <begin position="203"/>
        <end position="221"/>
    </location>
</feature>
<evidence type="ECO:0000313" key="4">
    <source>
        <dbReference type="EMBL" id="KAJ3261370.1"/>
    </source>
</evidence>
<accession>A0AAD5Y5Z4</accession>
<dbReference type="InterPro" id="IPR051413">
    <property type="entry name" value="K/Na_HCN_channel"/>
</dbReference>
<feature type="domain" description="Cyclic nucleotide-binding" evidence="3">
    <location>
        <begin position="451"/>
        <end position="557"/>
    </location>
</feature>
<dbReference type="GO" id="GO:0035725">
    <property type="term" value="P:sodium ion transmembrane transport"/>
    <property type="evidence" value="ECO:0007669"/>
    <property type="project" value="TreeGrafter"/>
</dbReference>
<keyword evidence="2" id="KW-0812">Transmembrane</keyword>
<dbReference type="SUPFAM" id="SSF51206">
    <property type="entry name" value="cAMP-binding domain-like"/>
    <property type="match status" value="2"/>
</dbReference>
<proteinExistence type="predicted"/>
<organism evidence="4 5">
    <name type="scientific">Boothiomyces macroporosus</name>
    <dbReference type="NCBI Taxonomy" id="261099"/>
    <lineage>
        <taxon>Eukaryota</taxon>
        <taxon>Fungi</taxon>
        <taxon>Fungi incertae sedis</taxon>
        <taxon>Chytridiomycota</taxon>
        <taxon>Chytridiomycota incertae sedis</taxon>
        <taxon>Chytridiomycetes</taxon>
        <taxon>Rhizophydiales</taxon>
        <taxon>Terramycetaceae</taxon>
        <taxon>Boothiomyces</taxon>
    </lineage>
</organism>
<gene>
    <name evidence="4" type="ORF">HK103_005978</name>
</gene>
<feature type="transmembrane region" description="Helical" evidence="2">
    <location>
        <begin position="163"/>
        <end position="183"/>
    </location>
</feature>
<dbReference type="Proteomes" id="UP001210925">
    <property type="component" value="Unassembled WGS sequence"/>
</dbReference>
<feature type="transmembrane region" description="Helical" evidence="2">
    <location>
        <begin position="901"/>
        <end position="919"/>
    </location>
</feature>
<dbReference type="Gene3D" id="1.10.287.630">
    <property type="entry name" value="Helix hairpin bin"/>
    <property type="match status" value="2"/>
</dbReference>
<feature type="transmembrane region" description="Helical" evidence="2">
    <location>
        <begin position="233"/>
        <end position="255"/>
    </location>
</feature>
<dbReference type="PROSITE" id="PS00888">
    <property type="entry name" value="CNMP_BINDING_1"/>
    <property type="match status" value="2"/>
</dbReference>
<sequence>MAAGEDIKAKVGEFHNELLKIKAHLTGMRNAIDNLPENEAKSAMLALNKDVDLLKDFLVDDLSKSAVNKKDVKLSAEEIKEAFLNKKWFPRNFKQFMQYQYDVNRGLTEYESADTNQCAIHPLSLLAQLWCSLNSIFIIIYAILLPLSLAYPYKHQMLLPLSLYIMGVVIIDTVMVLNTGIIVEQELEMDPKVVYQYHWDSKLLIWNAVLGFPYIVIIDAVVQPPGSMQNMNWSLICMLNAFIVVRTFTSTRVSWISEMATKIIRKYEINSAIIKSISILSGMAFYWHWFTCAVYFLQLRGVVSELNPTLQNEQNEFEHYTISFFEASSIMFSSGWGVAGPTLTSDRWSKIFNMLFSAFLLALFTANITTFMLRLDSSGRQFTEKLEEVNQYIKYKGLGRDLQQRIVHYYHFKYSKGKYFDEEKILAELNHPLRVSICMRECRPLILQVPFFKDADHSFITQVVCQLKVNHFLHDDFIIEQGTTGDQMFFIASGVVEVIVEGKSVTTLKAGQFFGGNWWIILEISLLFGHMKRTASIRAVTECVLYSLSQGDLEIILDINPSMATMMKKTAEERLANNKVGVVMITKNTAALVDRSFSVDHHMSRKNSLFPSQGALDILAAKKAQRKQSQMQATSPTFNISSLETPLENDGEELPSIPMNPESPFYSTDPNSKNKILEAVENSEIREVLSAVKRKSSVQNFLDRSFISKHISSDNVDVDPELMKSIEFLGSKNNKKSIMSLVVPETVEEKIAVEPAVLEDPSEDDLNDPKAPLPKSESKILASAEAATPSADVKIDLDKDKDDEDDEVVKPKITQRKIMQQNNENDAAKANSMGNMGNMGNQTFSQKLVRLWNKYQPSTTYCPLHPNSLFSRIANSVFTLLYLVVAIVLPVSFGFATETDILPAISIVVFITSLFDFLLKLQTGCRLHQEVEMEPKKLIVIYWKNGSFVVDFITGIPWVFIVDAAVTDPVLNNWVRLVCLVHAFPLVRILVSNRSSWIADYMTDWVRRNDVNISAVQAGKILFTMTLYCSGRQFNEQLEQVGQYITYKGLGRELKKKILDYYQLKYSLGKYFDETKILSELNHPLRLAIYMRECRALIIQVPFFKGADNGFISQVVMILKPAHFLKDDLVIERGTAGDLMFFIASGTLEVVVNNVAVAQLSPGQFFGEIALLFGNMKRTASIRATSSCNLYSLSRSDLNFILEVYPEMAEKMQKIAEERIASNLGKRE</sequence>
<dbReference type="SMART" id="SM00100">
    <property type="entry name" value="cNMP"/>
    <property type="match status" value="2"/>
</dbReference>
<dbReference type="SUPFAM" id="SSF81324">
    <property type="entry name" value="Voltage-gated potassium channels"/>
    <property type="match status" value="1"/>
</dbReference>
<comment type="caution">
    <text evidence="4">The sequence shown here is derived from an EMBL/GenBank/DDBJ whole genome shotgun (WGS) entry which is preliminary data.</text>
</comment>
<feature type="domain" description="Cyclic nucleotide-binding" evidence="3">
    <location>
        <begin position="1103"/>
        <end position="1219"/>
    </location>
</feature>
<dbReference type="Pfam" id="PF00027">
    <property type="entry name" value="cNMP_binding"/>
    <property type="match status" value="2"/>
</dbReference>
<dbReference type="InterPro" id="IPR018490">
    <property type="entry name" value="cNMP-bd_dom_sf"/>
</dbReference>
<evidence type="ECO:0000259" key="3">
    <source>
        <dbReference type="PROSITE" id="PS50042"/>
    </source>
</evidence>
<dbReference type="InterPro" id="IPR018488">
    <property type="entry name" value="cNMP-bd_CS"/>
</dbReference>